<evidence type="ECO:0000313" key="4">
    <source>
        <dbReference type="Proteomes" id="UP001583193"/>
    </source>
</evidence>
<proteinExistence type="predicted"/>
<dbReference type="Proteomes" id="UP001583193">
    <property type="component" value="Unassembled WGS sequence"/>
</dbReference>
<evidence type="ECO:0000259" key="2">
    <source>
        <dbReference type="Pfam" id="PF25482"/>
    </source>
</evidence>
<organism evidence="3 4">
    <name type="scientific">Paecilomyces lecythidis</name>
    <dbReference type="NCBI Taxonomy" id="3004212"/>
    <lineage>
        <taxon>Eukaryota</taxon>
        <taxon>Fungi</taxon>
        <taxon>Dikarya</taxon>
        <taxon>Ascomycota</taxon>
        <taxon>Pezizomycotina</taxon>
        <taxon>Eurotiomycetes</taxon>
        <taxon>Eurotiomycetidae</taxon>
        <taxon>Eurotiales</taxon>
        <taxon>Thermoascaceae</taxon>
        <taxon>Paecilomyces</taxon>
    </lineage>
</organism>
<keyword evidence="4" id="KW-1185">Reference proteome</keyword>
<dbReference type="InterPro" id="IPR057227">
    <property type="entry name" value="DUF7905"/>
</dbReference>
<comment type="caution">
    <text evidence="3">The sequence shown here is derived from an EMBL/GenBank/DDBJ whole genome shotgun (WGS) entry which is preliminary data.</text>
</comment>
<dbReference type="Pfam" id="PF25482">
    <property type="entry name" value="DUF7905"/>
    <property type="match status" value="1"/>
</dbReference>
<sequence length="656" mass="74475">MKKGRFEVFEDISQKTGTHVKPPAYTDKMILLWGSSSQILAAQKLLQQLLNKCVSLQSKRPTWAKINAYSIKKEIDIFRDEQQDVVLQQLRKAPEPTTRFAEKVCRLSQLTQSRANPMSLWQLLFLWPTEELPFKEYLGPDLQGLDPIREEFDCHIYIPDGLPDYICVLAHDHGTIRESIRRIRTKWSELMASANIRSKVYLVEPPELIFAQRGIIVKQSHTLARPFLHGGIMTAFEITQWLDRAALMRSRNDARLLSTTERAMRALPFFRGHLRMRVNMGAFILDEYRLSKDMKASYSFEEFREMLLHDQTKGRLLPGLEIPQAELLGRCFRASYLLEPLESTSQSLEKAEPSYSVNFEFLGSDSALLRLEAEFERHPGAQEYEVAQRRWVKVQGNNQHGDQRPPLQAATIEFGRADWQLEIKALQFHEPANIGAALKAFSHAIGFKFDAASSGISAPPKRRVTFPSNAPVSRFVEKTALRYRLKGTKYILEVARYDEYRRAGIQFSQGQVQISNPGPVLDVPFTTWGASIFGLDWDNLLGEHANMGVGHSASWSPNLKTFFPSKAKTNPTDTTSGFWEFMNLVKDVAELLGPRRPSALARMENEAINQRTHPKRQSSPLKAETISGDVPSGRSSPVSESKEPNKILAAELGTLF</sequence>
<name>A0ABR3YC80_9EURO</name>
<protein>
    <recommendedName>
        <fullName evidence="2">DUF7905 domain-containing protein</fullName>
    </recommendedName>
</protein>
<gene>
    <name evidence="3" type="ORF">Plec18167_001085</name>
</gene>
<accession>A0ABR3YC80</accession>
<evidence type="ECO:0000313" key="3">
    <source>
        <dbReference type="EMBL" id="KAL1885590.1"/>
    </source>
</evidence>
<evidence type="ECO:0000256" key="1">
    <source>
        <dbReference type="SAM" id="MobiDB-lite"/>
    </source>
</evidence>
<reference evidence="3 4" key="1">
    <citation type="journal article" date="2024" name="IMA Fungus">
        <title>IMA Genome - F19 : A genome assembly and annotation guide to empower mycologists, including annotated draft genome sequences of Ceratocystis pirilliformis, Diaporthe australafricana, Fusarium ophioides, Paecilomyces lecythidis, and Sporothrix stenoceras.</title>
        <authorList>
            <person name="Aylward J."/>
            <person name="Wilson A.M."/>
            <person name="Visagie C.M."/>
            <person name="Spraker J."/>
            <person name="Barnes I."/>
            <person name="Buitendag C."/>
            <person name="Ceriani C."/>
            <person name="Del Mar Angel L."/>
            <person name="du Plessis D."/>
            <person name="Fuchs T."/>
            <person name="Gasser K."/>
            <person name="Kramer D."/>
            <person name="Li W."/>
            <person name="Munsamy K."/>
            <person name="Piso A."/>
            <person name="Price J.L."/>
            <person name="Sonnekus B."/>
            <person name="Thomas C."/>
            <person name="van der Nest A."/>
            <person name="van Dijk A."/>
            <person name="van Heerden A."/>
            <person name="van Vuuren N."/>
            <person name="Yilmaz N."/>
            <person name="Duong T.A."/>
            <person name="van der Merwe N.A."/>
            <person name="Wingfield M.J."/>
            <person name="Wingfield B.D."/>
        </authorList>
    </citation>
    <scope>NUCLEOTIDE SEQUENCE [LARGE SCALE GENOMIC DNA]</scope>
    <source>
        <strain evidence="3 4">CMW 18167</strain>
    </source>
</reference>
<feature type="region of interest" description="Disordered" evidence="1">
    <location>
        <begin position="606"/>
        <end position="647"/>
    </location>
</feature>
<dbReference type="EMBL" id="JAVDPF010000002">
    <property type="protein sequence ID" value="KAL1885590.1"/>
    <property type="molecule type" value="Genomic_DNA"/>
</dbReference>
<feature type="domain" description="DUF7905" evidence="2">
    <location>
        <begin position="240"/>
        <end position="567"/>
    </location>
</feature>